<sequence>MAKSKAYENYVDWVRDAHAMEKQAETMLTKMADRLEHYPRLRERITQHITETQDQQRLVESVLDRLDKSSSVIKDTAGKMSAMTQAFGGMFASDEVIKGGISGYVFEHFEIACYDTLIVAAEAVGDLEGAQVFRRIKVQEEEMAKWLAENLPAVTKKFLSLVDSSDLDASH</sequence>
<accession>A0ABS0DVU1</accession>
<organism evidence="1 2">
    <name type="scientific">Rahnella victoriana</name>
    <dbReference type="NCBI Taxonomy" id="1510570"/>
    <lineage>
        <taxon>Bacteria</taxon>
        <taxon>Pseudomonadati</taxon>
        <taxon>Pseudomonadota</taxon>
        <taxon>Gammaproteobacteria</taxon>
        <taxon>Enterobacterales</taxon>
        <taxon>Yersiniaceae</taxon>
        <taxon>Rahnella</taxon>
    </lineage>
</organism>
<dbReference type="RefSeq" id="WP_195817988.1">
    <property type="nucleotide sequence ID" value="NZ_JADOBH010000005.1"/>
</dbReference>
<reference evidence="1 2" key="1">
    <citation type="submission" date="2020-11" db="EMBL/GenBank/DDBJ databases">
        <title>Taxonomic investigation of Rahnella spp.</title>
        <authorList>
            <person name="Lee S.D."/>
        </authorList>
    </citation>
    <scope>NUCLEOTIDE SEQUENCE [LARGE SCALE GENOMIC DNA]</scope>
    <source>
        <strain evidence="1 2">SAP-10</strain>
    </source>
</reference>
<protein>
    <submittedName>
        <fullName evidence="1">Ferritin-like domain-containing protein</fullName>
    </submittedName>
</protein>
<evidence type="ECO:0000313" key="1">
    <source>
        <dbReference type="EMBL" id="MBF7958001.1"/>
    </source>
</evidence>
<dbReference type="Pfam" id="PF05974">
    <property type="entry name" value="DUF892"/>
    <property type="match status" value="1"/>
</dbReference>
<gene>
    <name evidence="1" type="ORF">IV431_20805</name>
</gene>
<dbReference type="InterPro" id="IPR010287">
    <property type="entry name" value="DUF892_YciF-like"/>
</dbReference>
<evidence type="ECO:0000313" key="2">
    <source>
        <dbReference type="Proteomes" id="UP000600307"/>
    </source>
</evidence>
<dbReference type="EMBL" id="JADOBH010000005">
    <property type="protein sequence ID" value="MBF7958001.1"/>
    <property type="molecule type" value="Genomic_DNA"/>
</dbReference>
<dbReference type="SUPFAM" id="SSF47240">
    <property type="entry name" value="Ferritin-like"/>
    <property type="match status" value="1"/>
</dbReference>
<dbReference type="InterPro" id="IPR009078">
    <property type="entry name" value="Ferritin-like_SF"/>
</dbReference>
<dbReference type="InterPro" id="IPR012347">
    <property type="entry name" value="Ferritin-like"/>
</dbReference>
<name>A0ABS0DVU1_9GAMM</name>
<keyword evidence="2" id="KW-1185">Reference proteome</keyword>
<proteinExistence type="predicted"/>
<dbReference type="Gene3D" id="1.20.1260.10">
    <property type="match status" value="1"/>
</dbReference>
<comment type="caution">
    <text evidence="1">The sequence shown here is derived from an EMBL/GenBank/DDBJ whole genome shotgun (WGS) entry which is preliminary data.</text>
</comment>
<dbReference type="Proteomes" id="UP000600307">
    <property type="component" value="Unassembled WGS sequence"/>
</dbReference>